<geneLocation type="plasmid" evidence="1 2">
    <name>lp36</name>
</geneLocation>
<dbReference type="EMBL" id="CP179252">
    <property type="protein sequence ID" value="XOU08925.1"/>
    <property type="molecule type" value="Genomic_DNA"/>
</dbReference>
<keyword evidence="2" id="KW-1185">Reference proteome</keyword>
<proteinExistence type="predicted"/>
<evidence type="ECO:0000313" key="1">
    <source>
        <dbReference type="EMBL" id="XOU08925.1"/>
    </source>
</evidence>
<evidence type="ECO:0000313" key="2">
    <source>
        <dbReference type="Proteomes" id="UP001305925"/>
    </source>
</evidence>
<reference evidence="1" key="1">
    <citation type="submission" date="2024-11" db="EMBL/GenBank/DDBJ databases">
        <title>Sequencing of Borrelia variable plasmids from multiple Borrelia sensu lato isolates.</title>
        <authorList>
            <person name="Mongodin E.F."/>
            <person name="Rudenko N."/>
            <person name="Fraser C.M."/>
            <person name="Schutzer S."/>
            <person name="Luft B."/>
            <person name="Morgan R."/>
            <person name="Casjens S."/>
            <person name="Qiu W."/>
        </authorList>
    </citation>
    <scope>NUCLEOTIDE SEQUENCE</scope>
    <source>
        <strain evidence="1">SCW30h</strain>
    </source>
</reference>
<protein>
    <submittedName>
        <fullName evidence="1">Uncharacterized protein</fullName>
    </submittedName>
</protein>
<accession>A0ACD5G620</accession>
<organism evidence="1 2">
    <name type="scientific">Borreliella americana</name>
    <dbReference type="NCBI Taxonomy" id="478807"/>
    <lineage>
        <taxon>Bacteria</taxon>
        <taxon>Pseudomonadati</taxon>
        <taxon>Spirochaetota</taxon>
        <taxon>Spirochaetia</taxon>
        <taxon>Spirochaetales</taxon>
        <taxon>Borreliaceae</taxon>
        <taxon>Borreliella</taxon>
    </lineage>
</organism>
<gene>
    <name evidence="1" type="ORF">QIA00_04990</name>
</gene>
<dbReference type="Proteomes" id="UP001305925">
    <property type="component" value="Plasmid lp36"/>
</dbReference>
<keyword evidence="1" id="KW-0614">Plasmid</keyword>
<name>A0ACD5G620_9SPIR</name>
<sequence>MGEDNFVSKNNMSAADAGNTSLGRPNNMDLINRSQRASKPIISNEKAIATPQAKVDLINNINVATINPKPAQNFRNS</sequence>